<keyword evidence="2" id="KW-1185">Reference proteome</keyword>
<comment type="caution">
    <text evidence="1">The sequence shown here is derived from an EMBL/GenBank/DDBJ whole genome shotgun (WGS) entry which is preliminary data.</text>
</comment>
<proteinExistence type="predicted"/>
<evidence type="ECO:0000313" key="1">
    <source>
        <dbReference type="EMBL" id="MDQ0510964.1"/>
    </source>
</evidence>
<reference evidence="1 2" key="1">
    <citation type="submission" date="2023-07" db="EMBL/GenBank/DDBJ databases">
        <title>Genomic Encyclopedia of Type Strains, Phase IV (KMG-IV): sequencing the most valuable type-strain genomes for metagenomic binning, comparative biology and taxonomic classification.</title>
        <authorList>
            <person name="Goeker M."/>
        </authorList>
    </citation>
    <scope>NUCLEOTIDE SEQUENCE [LARGE SCALE GENOMIC DNA]</scope>
    <source>
        <strain evidence="1 2">DSM 15561</strain>
    </source>
</reference>
<name>A0ABU0LQI5_9HYPH</name>
<accession>A0ABU0LQI5</accession>
<evidence type="ECO:0000313" key="2">
    <source>
        <dbReference type="Proteomes" id="UP001235094"/>
    </source>
</evidence>
<sequence length="128" mass="14510">MEDEQQELSPVSDHRAWLQAARGYLYAANAIRESREYDQEMFPPALHLTGHGIELLLKASLIGSCVSIEGVEKFRHNIIGMWRDNRGKNIGDYPLDASMSLGHIGDNRGCRHVVRKAHRQPVLRPLPE</sequence>
<dbReference type="EMBL" id="JAUSVR010000005">
    <property type="protein sequence ID" value="MDQ0510964.1"/>
    <property type="molecule type" value="Genomic_DNA"/>
</dbReference>
<dbReference type="RefSeq" id="WP_306889689.1">
    <property type="nucleotide sequence ID" value="NZ_JAUSVR010000005.1"/>
</dbReference>
<gene>
    <name evidence="1" type="ORF">QOZ99_001860</name>
</gene>
<evidence type="ECO:0008006" key="3">
    <source>
        <dbReference type="Google" id="ProtNLM"/>
    </source>
</evidence>
<protein>
    <recommendedName>
        <fullName evidence="3">HEPN domain-containing protein</fullName>
    </recommendedName>
</protein>
<dbReference type="Proteomes" id="UP001235094">
    <property type="component" value="Unassembled WGS sequence"/>
</dbReference>
<organism evidence="1 2">
    <name type="scientific">Ancylobacter amanitiformis</name>
    <dbReference type="NCBI Taxonomy" id="217069"/>
    <lineage>
        <taxon>Bacteria</taxon>
        <taxon>Pseudomonadati</taxon>
        <taxon>Pseudomonadota</taxon>
        <taxon>Alphaproteobacteria</taxon>
        <taxon>Hyphomicrobiales</taxon>
        <taxon>Xanthobacteraceae</taxon>
        <taxon>Ancylobacter</taxon>
    </lineage>
</organism>